<reference evidence="3 4" key="1">
    <citation type="journal article" date="2004" name="Environ. Microbiol.">
        <title>Phylogeny-function analysis of (meta)genomic libraries: screening for expression of ribosomal RNA genes by large-insert library fluorescent in situ hybridization (LIL-FISH).</title>
        <authorList>
            <person name="Leveau J.H."/>
            <person name="Gerards S."/>
            <person name="de Boer W."/>
            <person name="van Veen J.A."/>
        </authorList>
    </citation>
    <scope>NUCLEOTIDE SEQUENCE [LARGE SCALE GENOMIC DNA]</scope>
    <source>
        <strain evidence="3 4">Ter331</strain>
    </source>
</reference>
<dbReference type="Pfam" id="PF01266">
    <property type="entry name" value="DAO"/>
    <property type="match status" value="1"/>
</dbReference>
<reference evidence="3 4" key="4">
    <citation type="journal article" date="2010" name="Environ. Microbiol.">
        <title>The bacterial genus Collimonas: mycophagy, weathering and other adaptive solutions to life in oligotrophic soil environments.</title>
        <authorList>
            <person name="Leveau J.H."/>
            <person name="Uroz S."/>
            <person name="de Boer W."/>
        </authorList>
    </citation>
    <scope>NUCLEOTIDE SEQUENCE [LARGE SCALE GENOMIC DNA]</scope>
    <source>
        <strain evidence="3 4">Ter331</strain>
    </source>
</reference>
<dbReference type="eggNOG" id="COG0665">
    <property type="taxonomic scope" value="Bacteria"/>
</dbReference>
<name>G0A880_COLFT</name>
<evidence type="ECO:0000313" key="4">
    <source>
        <dbReference type="Proteomes" id="UP000008392"/>
    </source>
</evidence>
<dbReference type="Gene3D" id="3.50.50.60">
    <property type="entry name" value="FAD/NAD(P)-binding domain"/>
    <property type="match status" value="1"/>
</dbReference>
<reference evidence="3 4" key="2">
    <citation type="journal article" date="2006" name="J. Microbiol. Methods">
        <title>Genomic flank-sequencing of plasposon insertion sites for rapid identification of functional genes.</title>
        <authorList>
            <person name="Leveau J.H."/>
            <person name="Gerards S."/>
            <person name="Fritsche K."/>
            <person name="Zondag G."/>
            <person name="van Veen J.A."/>
        </authorList>
    </citation>
    <scope>NUCLEOTIDE SEQUENCE [LARGE SCALE GENOMIC DNA]</scope>
    <source>
        <strain evidence="3 4">Ter331</strain>
    </source>
</reference>
<sequence>MRLQHAGDGTPGFINPLYRVIHTMKLESYWTDSAPVYISPARELPAQVDVAIVGGGFTGLSAALSLAKRGASVVVLEAGPHVAAEASGRNGGHVNNGLAVDYAEVAAKVGVERARAWYHAYDDAVDTVAQLVEQEQIACDFRRHGKLKLATRPSQMEALQRSAERLIADGVDLDVAVLDAAQVRAEVQSERFHGGLLYKRSAQMHMGRFAYGLALAAEKHGAVIHTGTEVRRLERIGDTRAHRVHTARGTILAKQVLLATGASLHGSYSTFGWLRRRIVPIGSFIVATAPLGAERAAALLAQQRTYTTVANIHHYFRMTPDHRLIFGGRARFAISSPQSDAASGEILRAGLMQTFPQLGKVDLDYCWGGLVDMTRDRLPQAGERDGLYYSMGYSGHGTQMSVHMGQCMAAAMSGDASANPWRERDWPAIPGHVGPPWFLPLIGMYYQLKDKLA</sequence>
<dbReference type="EC" id="1.-.-.-" evidence="3"/>
<evidence type="ECO:0000313" key="3">
    <source>
        <dbReference type="EMBL" id="AEK60153.1"/>
    </source>
</evidence>
<keyword evidence="4" id="KW-1185">Reference proteome</keyword>
<protein>
    <submittedName>
        <fullName evidence="3">FAD dependent oxidoreductase</fullName>
        <ecNumber evidence="3">1.-.-.-</ecNumber>
    </submittedName>
</protein>
<dbReference type="EMBL" id="CP002745">
    <property type="protein sequence ID" value="AEK60153.1"/>
    <property type="molecule type" value="Genomic_DNA"/>
</dbReference>
<accession>G0A880</accession>
<dbReference type="STRING" id="1005048.CFU_0315"/>
<dbReference type="InterPro" id="IPR036188">
    <property type="entry name" value="FAD/NAD-bd_sf"/>
</dbReference>
<reference evidence="3 4" key="5">
    <citation type="journal article" date="2011" name="ISME J.">
        <title>Dual transcriptional profiling of a bacterial/fungal confrontation: Collimonas fungivorans versus Aspergillus niger.</title>
        <authorList>
            <person name="Mela F."/>
            <person name="Fritsche K."/>
            <person name="de Boer W."/>
            <person name="van Veen J.A."/>
            <person name="de Graaff L.H."/>
            <person name="van den Berg M."/>
            <person name="Leveau J.H."/>
        </authorList>
    </citation>
    <scope>NUCLEOTIDE SEQUENCE [LARGE SCALE GENOMIC DNA]</scope>
    <source>
        <strain evidence="3 4">Ter331</strain>
    </source>
</reference>
<dbReference type="GO" id="GO:0016491">
    <property type="term" value="F:oxidoreductase activity"/>
    <property type="evidence" value="ECO:0007669"/>
    <property type="project" value="UniProtKB-KW"/>
</dbReference>
<evidence type="ECO:0000259" key="2">
    <source>
        <dbReference type="Pfam" id="PF01266"/>
    </source>
</evidence>
<dbReference type="PANTHER" id="PTHR13847">
    <property type="entry name" value="SARCOSINE DEHYDROGENASE-RELATED"/>
    <property type="match status" value="1"/>
</dbReference>
<dbReference type="KEGG" id="cfu:CFU_0315"/>
<dbReference type="PANTHER" id="PTHR13847:SF281">
    <property type="entry name" value="FAD DEPENDENT OXIDOREDUCTASE DOMAIN-CONTAINING PROTEIN"/>
    <property type="match status" value="1"/>
</dbReference>
<dbReference type="GO" id="GO:0005737">
    <property type="term" value="C:cytoplasm"/>
    <property type="evidence" value="ECO:0007669"/>
    <property type="project" value="TreeGrafter"/>
</dbReference>
<dbReference type="Gene3D" id="3.30.9.10">
    <property type="entry name" value="D-Amino Acid Oxidase, subunit A, domain 2"/>
    <property type="match status" value="1"/>
</dbReference>
<reference evidence="4" key="6">
    <citation type="submission" date="2011-05" db="EMBL/GenBank/DDBJ databases">
        <title>Complete sequence of Collimonas fungivorans Ter331.</title>
        <authorList>
            <person name="Leveau J.H."/>
        </authorList>
    </citation>
    <scope>NUCLEOTIDE SEQUENCE [LARGE SCALE GENOMIC DNA]</scope>
    <source>
        <strain evidence="4">Ter331</strain>
    </source>
</reference>
<dbReference type="Proteomes" id="UP000008392">
    <property type="component" value="Chromosome"/>
</dbReference>
<dbReference type="InterPro" id="IPR006076">
    <property type="entry name" value="FAD-dep_OxRdtase"/>
</dbReference>
<gene>
    <name evidence="3" type="primary">ordL</name>
    <name evidence="3" type="ordered locus">CFU_0315</name>
</gene>
<reference evidence="3 4" key="3">
    <citation type="journal article" date="2008" name="FEMS Microbiol. Ecol.">
        <title>Identification and characterization of genes underlying chitinolysis in Collimonas fungivorans Ter331.</title>
        <authorList>
            <person name="Fritsche K."/>
            <person name="de Boer W."/>
            <person name="Gerards S."/>
            <person name="van den Berg M."/>
            <person name="van Veen J.A."/>
            <person name="Leveau J.H."/>
        </authorList>
    </citation>
    <scope>NUCLEOTIDE SEQUENCE [LARGE SCALE GENOMIC DNA]</scope>
    <source>
        <strain evidence="3 4">Ter331</strain>
    </source>
</reference>
<keyword evidence="1 3" id="KW-0560">Oxidoreductase</keyword>
<dbReference type="HOGENOM" id="CLU_007884_3_3_4"/>
<dbReference type="SUPFAM" id="SSF51905">
    <property type="entry name" value="FAD/NAD(P)-binding domain"/>
    <property type="match status" value="1"/>
</dbReference>
<organism evidence="3 4">
    <name type="scientific">Collimonas fungivorans (strain Ter331)</name>
    <dbReference type="NCBI Taxonomy" id="1005048"/>
    <lineage>
        <taxon>Bacteria</taxon>
        <taxon>Pseudomonadati</taxon>
        <taxon>Pseudomonadota</taxon>
        <taxon>Betaproteobacteria</taxon>
        <taxon>Burkholderiales</taxon>
        <taxon>Oxalobacteraceae</taxon>
        <taxon>Collimonas</taxon>
    </lineage>
</organism>
<dbReference type="AlphaFoldDB" id="G0A880"/>
<proteinExistence type="predicted"/>
<evidence type="ECO:0000256" key="1">
    <source>
        <dbReference type="ARBA" id="ARBA00023002"/>
    </source>
</evidence>
<feature type="domain" description="FAD dependent oxidoreductase" evidence="2">
    <location>
        <begin position="49"/>
        <end position="410"/>
    </location>
</feature>